<dbReference type="Gene3D" id="3.40.50.1110">
    <property type="entry name" value="SGNH hydrolase"/>
    <property type="match status" value="1"/>
</dbReference>
<proteinExistence type="predicted"/>
<name>A0A544VUE6_9MYCO</name>
<dbReference type="PANTHER" id="PTHR43784:SF2">
    <property type="entry name" value="GDSL-LIKE LIPASE_ACYLHYDROLASE, PUTATIVE (AFU_ORTHOLOGUE AFUA_2G00820)-RELATED"/>
    <property type="match status" value="1"/>
</dbReference>
<evidence type="ECO:0000313" key="3">
    <source>
        <dbReference type="Proteomes" id="UP000315759"/>
    </source>
</evidence>
<dbReference type="EMBL" id="VIFX01000042">
    <property type="protein sequence ID" value="TQR83604.1"/>
    <property type="molecule type" value="Genomic_DNA"/>
</dbReference>
<accession>A0A544VUE6</accession>
<dbReference type="PANTHER" id="PTHR43784">
    <property type="entry name" value="GDSL-LIKE LIPASE/ACYLHYDROLASE, PUTATIVE (AFU_ORTHOLOGUE AFUA_2G00820)-RELATED"/>
    <property type="match status" value="1"/>
</dbReference>
<dbReference type="Proteomes" id="UP000315759">
    <property type="component" value="Unassembled WGS sequence"/>
</dbReference>
<organism evidence="2 3">
    <name type="scientific">Mycolicibacterium hodleri</name>
    <dbReference type="NCBI Taxonomy" id="49897"/>
    <lineage>
        <taxon>Bacteria</taxon>
        <taxon>Bacillati</taxon>
        <taxon>Actinomycetota</taxon>
        <taxon>Actinomycetes</taxon>
        <taxon>Mycobacteriales</taxon>
        <taxon>Mycobacteriaceae</taxon>
        <taxon>Mycolicibacterium</taxon>
    </lineage>
</organism>
<reference evidence="2 3" key="1">
    <citation type="submission" date="2018-10" db="EMBL/GenBank/DDBJ databases">
        <title>Draft genome of Mycobacterium hodleri strain B.</title>
        <authorList>
            <person name="Amande T.J."/>
            <person name="Mcgenity T.J."/>
        </authorList>
    </citation>
    <scope>NUCLEOTIDE SEQUENCE [LARGE SCALE GENOMIC DNA]</scope>
    <source>
        <strain evidence="2 3">B</strain>
    </source>
</reference>
<protein>
    <submittedName>
        <fullName evidence="2">SGNH/GDSL hydrolase family protein</fullName>
    </submittedName>
</protein>
<dbReference type="InterPro" id="IPR036514">
    <property type="entry name" value="SGNH_hydro_sf"/>
</dbReference>
<dbReference type="CDD" id="cd01832">
    <property type="entry name" value="SGNH_hydrolase_like_1"/>
    <property type="match status" value="1"/>
</dbReference>
<keyword evidence="2" id="KW-0378">Hydrolase</keyword>
<dbReference type="InterPro" id="IPR013830">
    <property type="entry name" value="SGNH_hydro"/>
</dbReference>
<keyword evidence="3" id="KW-1185">Reference proteome</keyword>
<dbReference type="InterPro" id="IPR053140">
    <property type="entry name" value="GDSL_Rv0518-like"/>
</dbReference>
<dbReference type="AlphaFoldDB" id="A0A544VUE6"/>
<comment type="caution">
    <text evidence="2">The sequence shown here is derived from an EMBL/GenBank/DDBJ whole genome shotgun (WGS) entry which is preliminary data.</text>
</comment>
<evidence type="ECO:0000259" key="1">
    <source>
        <dbReference type="Pfam" id="PF13472"/>
    </source>
</evidence>
<gene>
    <name evidence="2" type="ORF">D8S82_26380</name>
</gene>
<feature type="domain" description="SGNH hydrolase-type esterase" evidence="1">
    <location>
        <begin position="11"/>
        <end position="184"/>
    </location>
</feature>
<dbReference type="Pfam" id="PF13472">
    <property type="entry name" value="Lipase_GDSL_2"/>
    <property type="match status" value="1"/>
</dbReference>
<evidence type="ECO:0000313" key="2">
    <source>
        <dbReference type="EMBL" id="TQR83604.1"/>
    </source>
</evidence>
<dbReference type="GO" id="GO:0016787">
    <property type="term" value="F:hydrolase activity"/>
    <property type="evidence" value="ECO:0007669"/>
    <property type="project" value="UniProtKB-KW"/>
</dbReference>
<dbReference type="SUPFAM" id="SSF52266">
    <property type="entry name" value="SGNH hydrolase"/>
    <property type="match status" value="1"/>
</dbReference>
<sequence>MANESYQRYVALGDSQTEGLWDGDDTAGVAGFADRLAVRLEELHPGVQYANLAVRGRRIRDVLDNQLPAAVAMRPDLITSCIGMNDVTRPGKSFATALEDVDLLHDRLAETGATVVTTTFPDLEQILPVGRFLGARVLEMNAVVRAAAARHGFRLVDLYEAESMGDPDVWSPDRVHGSPAGHALFAAAAAEALNLPGSNHDWAISKAEVVRPGFRSRMYSQALWTQNLLMPWVWRHLRGLSSGNGRVAKRPRLTPVALVAEAAEATE</sequence>
<dbReference type="RefSeq" id="WP_142554930.1">
    <property type="nucleotide sequence ID" value="NZ_VIFX01000042.1"/>
</dbReference>